<evidence type="ECO:0000256" key="2">
    <source>
        <dbReference type="ARBA" id="ARBA00023015"/>
    </source>
</evidence>
<gene>
    <name evidence="8" type="ORF">FE697_014330</name>
</gene>
<dbReference type="InterPro" id="IPR013249">
    <property type="entry name" value="RNA_pol_sigma70_r4_t2"/>
</dbReference>
<dbReference type="Pfam" id="PF08281">
    <property type="entry name" value="Sigma70_r4_2"/>
    <property type="match status" value="1"/>
</dbReference>
<evidence type="ECO:0000256" key="1">
    <source>
        <dbReference type="ARBA" id="ARBA00010641"/>
    </source>
</evidence>
<organism evidence="8 9">
    <name type="scientific">Mumia zhuanghuii</name>
    <dbReference type="NCBI Taxonomy" id="2585211"/>
    <lineage>
        <taxon>Bacteria</taxon>
        <taxon>Bacillati</taxon>
        <taxon>Actinomycetota</taxon>
        <taxon>Actinomycetes</taxon>
        <taxon>Propionibacteriales</taxon>
        <taxon>Nocardioidaceae</taxon>
        <taxon>Mumia</taxon>
    </lineage>
</organism>
<dbReference type="InterPro" id="IPR011990">
    <property type="entry name" value="TPR-like_helical_dom_sf"/>
</dbReference>
<dbReference type="InterPro" id="IPR013325">
    <property type="entry name" value="RNA_pol_sigma_r2"/>
</dbReference>
<proteinExistence type="inferred from homology"/>
<protein>
    <submittedName>
        <fullName evidence="8">RNA polymerase sigma factor</fullName>
    </submittedName>
</protein>
<dbReference type="InterPro" id="IPR013324">
    <property type="entry name" value="RNA_pol_sigma_r3/r4-like"/>
</dbReference>
<dbReference type="SUPFAM" id="SSF48452">
    <property type="entry name" value="TPR-like"/>
    <property type="match status" value="1"/>
</dbReference>
<dbReference type="Pfam" id="PF04542">
    <property type="entry name" value="Sigma70_r2"/>
    <property type="match status" value="1"/>
</dbReference>
<dbReference type="SUPFAM" id="SSF88659">
    <property type="entry name" value="Sigma3 and sigma4 domains of RNA polymerase sigma factors"/>
    <property type="match status" value="1"/>
</dbReference>
<dbReference type="Gene3D" id="1.25.40.10">
    <property type="entry name" value="Tetratricopeptide repeat domain"/>
    <property type="match status" value="1"/>
</dbReference>
<evidence type="ECO:0000259" key="5">
    <source>
        <dbReference type="Pfam" id="PF04542"/>
    </source>
</evidence>
<dbReference type="GO" id="GO:0016987">
    <property type="term" value="F:sigma factor activity"/>
    <property type="evidence" value="ECO:0007669"/>
    <property type="project" value="UniProtKB-KW"/>
</dbReference>
<keyword evidence="3" id="KW-0731">Sigma factor</keyword>
<dbReference type="Proteomes" id="UP000307768">
    <property type="component" value="Unassembled WGS sequence"/>
</dbReference>
<dbReference type="PANTHER" id="PTHR47756">
    <property type="entry name" value="BLL6612 PROTEIN-RELATED"/>
    <property type="match status" value="1"/>
</dbReference>
<feature type="domain" description="DUF6596" evidence="7">
    <location>
        <begin position="183"/>
        <end position="279"/>
    </location>
</feature>
<dbReference type="OrthoDB" id="9780299at2"/>
<evidence type="ECO:0000313" key="8">
    <source>
        <dbReference type="EMBL" id="KAA1422332.1"/>
    </source>
</evidence>
<evidence type="ECO:0000256" key="3">
    <source>
        <dbReference type="ARBA" id="ARBA00023082"/>
    </source>
</evidence>
<keyword evidence="4" id="KW-0804">Transcription</keyword>
<dbReference type="RefSeq" id="WP_149770283.1">
    <property type="nucleotide sequence ID" value="NZ_VDFQ02000004.1"/>
</dbReference>
<sequence length="415" mass="44722">MTDVADVVADVVASLHRDHWGRVVAATVRTAGDLDTAQDCAQHAFERSLVAWQRDGVPESGVGWLVRTARNHALDLHRRAGSLRDRMPDLVQREESRNVDEAAAHWNDDLLRLVFTCCHPALAEQDRVLLTLRVVCGLPTPTAAGLLLLKPATAAARITRAKHKITAAGIRYAVPTADDLPARLDTVLEVVHLVATAAHERPRDPETDSLEESSRALATSLAEIFPDEPEVLGLLGLVLFTQARTEARRAADIVLLDGQDRGSWDVRLIAGGRAATARAVERAVARDGRAGRYALQATIAGVHAEAVSVETTDWPALLRLYDRLVEVWPTPVVRLNRAVAVSYVEGPGAALEALDAVAGAPSLREYAYLPAVRARLLADLGRTAEAAAAYQCAIAIAGDDAQRRYLKGQLEALGP</sequence>
<feature type="domain" description="RNA polymerase sigma factor 70 region 4 type 2" evidence="6">
    <location>
        <begin position="115"/>
        <end position="164"/>
    </location>
</feature>
<comment type="similarity">
    <text evidence="1">Belongs to the sigma-70 factor family. ECF subfamily.</text>
</comment>
<evidence type="ECO:0000313" key="9">
    <source>
        <dbReference type="Proteomes" id="UP000307768"/>
    </source>
</evidence>
<dbReference type="GO" id="GO:0006352">
    <property type="term" value="P:DNA-templated transcription initiation"/>
    <property type="evidence" value="ECO:0007669"/>
    <property type="project" value="InterPro"/>
</dbReference>
<evidence type="ECO:0000259" key="7">
    <source>
        <dbReference type="Pfam" id="PF20239"/>
    </source>
</evidence>
<evidence type="ECO:0000259" key="6">
    <source>
        <dbReference type="Pfam" id="PF08281"/>
    </source>
</evidence>
<dbReference type="Gene3D" id="1.10.1740.10">
    <property type="match status" value="1"/>
</dbReference>
<name>A0A5Q6RW94_9ACTN</name>
<dbReference type="PANTHER" id="PTHR47756:SF2">
    <property type="entry name" value="BLL6612 PROTEIN"/>
    <property type="match status" value="1"/>
</dbReference>
<evidence type="ECO:0000256" key="4">
    <source>
        <dbReference type="ARBA" id="ARBA00023163"/>
    </source>
</evidence>
<comment type="caution">
    <text evidence="8">The sequence shown here is derived from an EMBL/GenBank/DDBJ whole genome shotgun (WGS) entry which is preliminary data.</text>
</comment>
<dbReference type="AlphaFoldDB" id="A0A5Q6RW94"/>
<dbReference type="EMBL" id="VDFQ02000004">
    <property type="protein sequence ID" value="KAA1422332.1"/>
    <property type="molecule type" value="Genomic_DNA"/>
</dbReference>
<dbReference type="GO" id="GO:0003677">
    <property type="term" value="F:DNA binding"/>
    <property type="evidence" value="ECO:0007669"/>
    <property type="project" value="InterPro"/>
</dbReference>
<accession>A0A5Q6RW94</accession>
<keyword evidence="2" id="KW-0805">Transcription regulation</keyword>
<dbReference type="InterPro" id="IPR046531">
    <property type="entry name" value="DUF6596"/>
</dbReference>
<dbReference type="SUPFAM" id="SSF88946">
    <property type="entry name" value="Sigma2 domain of RNA polymerase sigma factors"/>
    <property type="match status" value="1"/>
</dbReference>
<dbReference type="Pfam" id="PF20239">
    <property type="entry name" value="DUF6596"/>
    <property type="match status" value="1"/>
</dbReference>
<reference evidence="8 9" key="1">
    <citation type="submission" date="2019-09" db="EMBL/GenBank/DDBJ databases">
        <title>Mumia zhuanghuii sp. nov. isolated from the intestinal contents of plateau pika (Ochotona curzoniae) in the Qinghai-Tibet plateau of China.</title>
        <authorList>
            <person name="Tian Z."/>
        </authorList>
    </citation>
    <scope>NUCLEOTIDE SEQUENCE [LARGE SCALE GENOMIC DNA]</scope>
    <source>
        <strain evidence="9">350</strain>
    </source>
</reference>
<dbReference type="InterPro" id="IPR007627">
    <property type="entry name" value="RNA_pol_sigma70_r2"/>
</dbReference>
<feature type="domain" description="RNA polymerase sigma-70 region 2" evidence="5">
    <location>
        <begin position="17"/>
        <end position="81"/>
    </location>
</feature>